<protein>
    <submittedName>
        <fullName evidence="2">Uncharacterized protein</fullName>
    </submittedName>
</protein>
<reference evidence="2 3" key="1">
    <citation type="submission" date="2020-09" db="EMBL/GenBank/DDBJ databases">
        <title>De no assembly of potato wild relative species, Solanum commersonii.</title>
        <authorList>
            <person name="Cho K."/>
        </authorList>
    </citation>
    <scope>NUCLEOTIDE SEQUENCE [LARGE SCALE GENOMIC DNA]</scope>
    <source>
        <strain evidence="2">LZ3.2</strain>
        <tissue evidence="2">Leaf</tissue>
    </source>
</reference>
<evidence type="ECO:0000313" key="3">
    <source>
        <dbReference type="Proteomes" id="UP000824120"/>
    </source>
</evidence>
<feature type="region of interest" description="Disordered" evidence="1">
    <location>
        <begin position="1"/>
        <end position="38"/>
    </location>
</feature>
<dbReference type="EMBL" id="JACXVP010000011">
    <property type="protein sequence ID" value="KAG5576190.1"/>
    <property type="molecule type" value="Genomic_DNA"/>
</dbReference>
<proteinExistence type="predicted"/>
<feature type="compositionally biased region" description="Polar residues" evidence="1">
    <location>
        <begin position="1"/>
        <end position="24"/>
    </location>
</feature>
<organism evidence="2 3">
    <name type="scientific">Solanum commersonii</name>
    <name type="common">Commerson's wild potato</name>
    <name type="synonym">Commerson's nightshade</name>
    <dbReference type="NCBI Taxonomy" id="4109"/>
    <lineage>
        <taxon>Eukaryota</taxon>
        <taxon>Viridiplantae</taxon>
        <taxon>Streptophyta</taxon>
        <taxon>Embryophyta</taxon>
        <taxon>Tracheophyta</taxon>
        <taxon>Spermatophyta</taxon>
        <taxon>Magnoliopsida</taxon>
        <taxon>eudicotyledons</taxon>
        <taxon>Gunneridae</taxon>
        <taxon>Pentapetalae</taxon>
        <taxon>asterids</taxon>
        <taxon>lamiids</taxon>
        <taxon>Solanales</taxon>
        <taxon>Solanaceae</taxon>
        <taxon>Solanoideae</taxon>
        <taxon>Solaneae</taxon>
        <taxon>Solanum</taxon>
    </lineage>
</organism>
<dbReference type="AlphaFoldDB" id="A0A9J5WMS6"/>
<accession>A0A9J5WMS6</accession>
<keyword evidence="3" id="KW-1185">Reference proteome</keyword>
<comment type="caution">
    <text evidence="2">The sequence shown here is derived from an EMBL/GenBank/DDBJ whole genome shotgun (WGS) entry which is preliminary data.</text>
</comment>
<name>A0A9J5WMS6_SOLCO</name>
<feature type="region of interest" description="Disordered" evidence="1">
    <location>
        <begin position="273"/>
        <end position="301"/>
    </location>
</feature>
<feature type="compositionally biased region" description="Polar residues" evidence="1">
    <location>
        <begin position="290"/>
        <end position="301"/>
    </location>
</feature>
<sequence>MTNFSSSSRPPISQEVENPSSFNFSIPLPEESPSTPVCGVGETVESTTHLTKVVVSPVLPSGEILPCSPTLVLSCDKSQNSKAQCVMKPNVKPLTKEVEMASRAVSSIMSKRLFEGDFPEERGPESNILAAGVELVVVQSLASLRGDVQPTLLDTELRSPKQVPHNVQPVFDQTPRLFDVESEKEKEEPPLKWSRTEVRGATTLTVGVPDRNIVKSSPEADLINESTEFAKERQRKGKGKIVEFHSKGDKKRYGTRSETQKVMGSAIAASIIQMESDRKRRREGHEPKKPTSTHLHVGSSYTESDDVAAYVVKRMKQ</sequence>
<evidence type="ECO:0000256" key="1">
    <source>
        <dbReference type="SAM" id="MobiDB-lite"/>
    </source>
</evidence>
<evidence type="ECO:0000313" key="2">
    <source>
        <dbReference type="EMBL" id="KAG5576190.1"/>
    </source>
</evidence>
<gene>
    <name evidence="2" type="ORF">H5410_056324</name>
</gene>
<feature type="compositionally biased region" description="Basic and acidic residues" evidence="1">
    <location>
        <begin position="275"/>
        <end position="289"/>
    </location>
</feature>
<dbReference type="Proteomes" id="UP000824120">
    <property type="component" value="Chromosome 11"/>
</dbReference>